<name>A0A6P4XIW0_BRABE</name>
<keyword evidence="1" id="KW-0472">Membrane</keyword>
<dbReference type="InterPro" id="IPR009689">
    <property type="entry name" value="DUF1280"/>
</dbReference>
<evidence type="ECO:0000313" key="2">
    <source>
        <dbReference type="Proteomes" id="UP000515135"/>
    </source>
</evidence>
<dbReference type="Proteomes" id="UP000515135">
    <property type="component" value="Unplaced"/>
</dbReference>
<dbReference type="PANTHER" id="PTHR31424">
    <property type="entry name" value="PROTEIN CBG23806"/>
    <property type="match status" value="1"/>
</dbReference>
<keyword evidence="2" id="KW-1185">Reference proteome</keyword>
<keyword evidence="1" id="KW-0812">Transmembrane</keyword>
<proteinExistence type="predicted"/>
<evidence type="ECO:0000313" key="3">
    <source>
        <dbReference type="RefSeq" id="XP_019616490.1"/>
    </source>
</evidence>
<dbReference type="AlphaFoldDB" id="A0A6P4XIW0"/>
<dbReference type="PANTHER" id="PTHR31424:SF6">
    <property type="match status" value="1"/>
</dbReference>
<dbReference type="GeneID" id="109464011"/>
<evidence type="ECO:0000256" key="1">
    <source>
        <dbReference type="SAM" id="Phobius"/>
    </source>
</evidence>
<feature type="transmembrane region" description="Helical" evidence="1">
    <location>
        <begin position="306"/>
        <end position="328"/>
    </location>
</feature>
<organism evidence="2 3">
    <name type="scientific">Branchiostoma belcheri</name>
    <name type="common">Amphioxus</name>
    <dbReference type="NCBI Taxonomy" id="7741"/>
    <lineage>
        <taxon>Eukaryota</taxon>
        <taxon>Metazoa</taxon>
        <taxon>Chordata</taxon>
        <taxon>Cephalochordata</taxon>
        <taxon>Leptocardii</taxon>
        <taxon>Amphioxiformes</taxon>
        <taxon>Branchiostomatidae</taxon>
        <taxon>Branchiostoma</taxon>
    </lineage>
</organism>
<dbReference type="KEGG" id="bbel:109464011"/>
<reference evidence="3" key="1">
    <citation type="submission" date="2025-08" db="UniProtKB">
        <authorList>
            <consortium name="RefSeq"/>
        </authorList>
    </citation>
    <scope>IDENTIFICATION</scope>
    <source>
        <tissue evidence="3">Gonad</tissue>
    </source>
</reference>
<accession>A0A6P4XIW0</accession>
<dbReference type="OrthoDB" id="10062908at2759"/>
<protein>
    <submittedName>
        <fullName evidence="3">Uncharacterized protein LOC109464011</fullName>
    </submittedName>
</protein>
<keyword evidence="1" id="KW-1133">Transmembrane helix</keyword>
<sequence>MRQGCPSAAILEEIKCTTGGQSIIWHLCFCFLYIVQPITLCKVTKARKATTDVTPTTARRRAHELQALRQVTNGGDTGLQLARELRLVPRDELQDLLKSVSLDQIRIPDGHLLAAKVDLNMTYRQTRELKRWLKEYNITLESERTSRQITKSLLEEHGVWCQLLPFTARDGDGGHTVKLLPAAAVNSLRATVDAIVRRNAEEGKLTWHEGVIPAGELWIKILGDHGGGSFKMAFQVLNKESPNSRTNTVVFNIFNAKDSRENLATGMGRFSQEIDELQGRQCRLPDGRDVQLRIFAAADYALLSSWYGISGACGMYLIDFWSVLLISIKAT</sequence>
<gene>
    <name evidence="3" type="primary">LOC109464011</name>
</gene>
<dbReference type="Pfam" id="PF06918">
    <property type="entry name" value="DUF1280"/>
    <property type="match status" value="1"/>
</dbReference>
<dbReference type="RefSeq" id="XP_019616490.1">
    <property type="nucleotide sequence ID" value="XM_019760931.1"/>
</dbReference>